<gene>
    <name evidence="1" type="ORF">IEQ34_017877</name>
</gene>
<accession>A0AAV7GCU8</accession>
<sequence>MTVGVSDELLMRSGFDYLAGMDIGDRMSVANGGEAMGNNYSSPAYGGGVEGFLNDSLGLGVESTGGFIQEKDLWLSYECSRNGNALLLTARHLNSSLTHLIINHHVNLKACKF</sequence>
<evidence type="ECO:0000313" key="2">
    <source>
        <dbReference type="Proteomes" id="UP000775213"/>
    </source>
</evidence>
<name>A0AAV7GCU8_DENCH</name>
<comment type="caution">
    <text evidence="1">The sequence shown here is derived from an EMBL/GenBank/DDBJ whole genome shotgun (WGS) entry which is preliminary data.</text>
</comment>
<dbReference type="EMBL" id="JAGFBR010000016">
    <property type="protein sequence ID" value="KAH0453553.1"/>
    <property type="molecule type" value="Genomic_DNA"/>
</dbReference>
<dbReference type="AlphaFoldDB" id="A0AAV7GCU8"/>
<evidence type="ECO:0000313" key="1">
    <source>
        <dbReference type="EMBL" id="KAH0453553.1"/>
    </source>
</evidence>
<dbReference type="Proteomes" id="UP000775213">
    <property type="component" value="Unassembled WGS sequence"/>
</dbReference>
<protein>
    <submittedName>
        <fullName evidence="1">Uncharacterized protein</fullName>
    </submittedName>
</protein>
<organism evidence="1 2">
    <name type="scientific">Dendrobium chrysotoxum</name>
    <name type="common">Orchid</name>
    <dbReference type="NCBI Taxonomy" id="161865"/>
    <lineage>
        <taxon>Eukaryota</taxon>
        <taxon>Viridiplantae</taxon>
        <taxon>Streptophyta</taxon>
        <taxon>Embryophyta</taxon>
        <taxon>Tracheophyta</taxon>
        <taxon>Spermatophyta</taxon>
        <taxon>Magnoliopsida</taxon>
        <taxon>Liliopsida</taxon>
        <taxon>Asparagales</taxon>
        <taxon>Orchidaceae</taxon>
        <taxon>Epidendroideae</taxon>
        <taxon>Malaxideae</taxon>
        <taxon>Dendrobiinae</taxon>
        <taxon>Dendrobium</taxon>
    </lineage>
</organism>
<keyword evidence="2" id="KW-1185">Reference proteome</keyword>
<proteinExistence type="predicted"/>
<reference evidence="1 2" key="1">
    <citation type="journal article" date="2021" name="Hortic Res">
        <title>Chromosome-scale assembly of the Dendrobium chrysotoxum genome enhances the understanding of orchid evolution.</title>
        <authorList>
            <person name="Zhang Y."/>
            <person name="Zhang G.Q."/>
            <person name="Zhang D."/>
            <person name="Liu X.D."/>
            <person name="Xu X.Y."/>
            <person name="Sun W.H."/>
            <person name="Yu X."/>
            <person name="Zhu X."/>
            <person name="Wang Z.W."/>
            <person name="Zhao X."/>
            <person name="Zhong W.Y."/>
            <person name="Chen H."/>
            <person name="Yin W.L."/>
            <person name="Huang T."/>
            <person name="Niu S.C."/>
            <person name="Liu Z.J."/>
        </authorList>
    </citation>
    <scope>NUCLEOTIDE SEQUENCE [LARGE SCALE GENOMIC DNA]</scope>
    <source>
        <strain evidence="1">Lindl</strain>
    </source>
</reference>